<comment type="caution">
    <text evidence="1">The sequence shown here is derived from an EMBL/GenBank/DDBJ whole genome shotgun (WGS) entry which is preliminary data.</text>
</comment>
<keyword evidence="2" id="KW-1185">Reference proteome</keyword>
<evidence type="ECO:0000313" key="1">
    <source>
        <dbReference type="EMBL" id="KAH3887927.1"/>
    </source>
</evidence>
<protein>
    <submittedName>
        <fullName evidence="1">Uncharacterized protein</fullName>
    </submittedName>
</protein>
<sequence length="56" mass="6314">MPPTRYCWFGSLEYSRCMKRPISLCSSAKSSGSSPFSGWSFWSCTSTLMMDSRLST</sequence>
<proteinExistence type="predicted"/>
<dbReference type="AlphaFoldDB" id="A0A9D4S2X9"/>
<gene>
    <name evidence="1" type="ORF">DPMN_011949</name>
</gene>
<name>A0A9D4S2X9_DREPO</name>
<reference evidence="1" key="1">
    <citation type="journal article" date="2019" name="bioRxiv">
        <title>The Genome of the Zebra Mussel, Dreissena polymorpha: A Resource for Invasive Species Research.</title>
        <authorList>
            <person name="McCartney M.A."/>
            <person name="Auch B."/>
            <person name="Kono T."/>
            <person name="Mallez S."/>
            <person name="Zhang Y."/>
            <person name="Obille A."/>
            <person name="Becker A."/>
            <person name="Abrahante J.E."/>
            <person name="Garbe J."/>
            <person name="Badalamenti J.P."/>
            <person name="Herman A."/>
            <person name="Mangelson H."/>
            <person name="Liachko I."/>
            <person name="Sullivan S."/>
            <person name="Sone E.D."/>
            <person name="Koren S."/>
            <person name="Silverstein K.A.T."/>
            <person name="Beckman K.B."/>
            <person name="Gohl D.M."/>
        </authorList>
    </citation>
    <scope>NUCLEOTIDE SEQUENCE</scope>
    <source>
        <strain evidence="1">Duluth1</strain>
        <tissue evidence="1">Whole animal</tissue>
    </source>
</reference>
<dbReference type="EMBL" id="JAIWYP010000001">
    <property type="protein sequence ID" value="KAH3887927.1"/>
    <property type="molecule type" value="Genomic_DNA"/>
</dbReference>
<dbReference type="Proteomes" id="UP000828390">
    <property type="component" value="Unassembled WGS sequence"/>
</dbReference>
<reference evidence="1" key="2">
    <citation type="submission" date="2020-11" db="EMBL/GenBank/DDBJ databases">
        <authorList>
            <person name="McCartney M.A."/>
            <person name="Auch B."/>
            <person name="Kono T."/>
            <person name="Mallez S."/>
            <person name="Becker A."/>
            <person name="Gohl D.M."/>
            <person name="Silverstein K.A.T."/>
            <person name="Koren S."/>
            <person name="Bechman K.B."/>
            <person name="Herman A."/>
            <person name="Abrahante J.E."/>
            <person name="Garbe J."/>
        </authorList>
    </citation>
    <scope>NUCLEOTIDE SEQUENCE</scope>
    <source>
        <strain evidence="1">Duluth1</strain>
        <tissue evidence="1">Whole animal</tissue>
    </source>
</reference>
<accession>A0A9D4S2X9</accession>
<evidence type="ECO:0000313" key="2">
    <source>
        <dbReference type="Proteomes" id="UP000828390"/>
    </source>
</evidence>
<organism evidence="1 2">
    <name type="scientific">Dreissena polymorpha</name>
    <name type="common">Zebra mussel</name>
    <name type="synonym">Mytilus polymorpha</name>
    <dbReference type="NCBI Taxonomy" id="45954"/>
    <lineage>
        <taxon>Eukaryota</taxon>
        <taxon>Metazoa</taxon>
        <taxon>Spiralia</taxon>
        <taxon>Lophotrochozoa</taxon>
        <taxon>Mollusca</taxon>
        <taxon>Bivalvia</taxon>
        <taxon>Autobranchia</taxon>
        <taxon>Heteroconchia</taxon>
        <taxon>Euheterodonta</taxon>
        <taxon>Imparidentia</taxon>
        <taxon>Neoheterodontei</taxon>
        <taxon>Myida</taxon>
        <taxon>Dreissenoidea</taxon>
        <taxon>Dreissenidae</taxon>
        <taxon>Dreissena</taxon>
    </lineage>
</organism>